<dbReference type="PANTHER" id="PTHR33823:SF4">
    <property type="entry name" value="GENERAL STRESS PROTEIN 16O"/>
    <property type="match status" value="1"/>
</dbReference>
<dbReference type="Pfam" id="PF01258">
    <property type="entry name" value="zf-dskA_traR"/>
    <property type="match status" value="1"/>
</dbReference>
<evidence type="ECO:0000256" key="4">
    <source>
        <dbReference type="PROSITE-ProRule" id="PRU00510"/>
    </source>
</evidence>
<dbReference type="GO" id="GO:0008270">
    <property type="term" value="F:zinc ion binding"/>
    <property type="evidence" value="ECO:0007669"/>
    <property type="project" value="UniProtKB-KW"/>
</dbReference>
<dbReference type="Gene3D" id="1.20.120.910">
    <property type="entry name" value="DksA, coiled-coil domain"/>
    <property type="match status" value="1"/>
</dbReference>
<feature type="zinc finger region" description="dksA C4-type" evidence="4">
    <location>
        <begin position="79"/>
        <end position="103"/>
    </location>
</feature>
<accession>A0A554LKM6</accession>
<comment type="caution">
    <text evidence="6">The sequence shown here is derived from an EMBL/GenBank/DDBJ whole genome shotgun (WGS) entry which is preliminary data.</text>
</comment>
<protein>
    <submittedName>
        <fullName evidence="6">DnaK suppressor protein</fullName>
    </submittedName>
</protein>
<gene>
    <name evidence="6" type="ORF">CEN89_101</name>
</gene>
<evidence type="ECO:0000256" key="3">
    <source>
        <dbReference type="ARBA" id="ARBA00022833"/>
    </source>
</evidence>
<dbReference type="PANTHER" id="PTHR33823">
    <property type="entry name" value="RNA POLYMERASE-BINDING TRANSCRIPTION FACTOR DKSA-RELATED"/>
    <property type="match status" value="1"/>
</dbReference>
<keyword evidence="3" id="KW-0862">Zinc</keyword>
<evidence type="ECO:0000256" key="1">
    <source>
        <dbReference type="ARBA" id="ARBA00022723"/>
    </source>
</evidence>
<evidence type="ECO:0000313" key="7">
    <source>
        <dbReference type="Proteomes" id="UP000315689"/>
    </source>
</evidence>
<dbReference type="PROSITE" id="PS51128">
    <property type="entry name" value="ZF_DKSA_2"/>
    <property type="match status" value="1"/>
</dbReference>
<organism evidence="6 7">
    <name type="scientific">Candidatus Berkelbacteria bacterium Licking1014_7</name>
    <dbReference type="NCBI Taxonomy" id="2017147"/>
    <lineage>
        <taxon>Bacteria</taxon>
        <taxon>Candidatus Berkelbacteria</taxon>
    </lineage>
</organism>
<keyword evidence="2" id="KW-0863">Zinc-finger</keyword>
<evidence type="ECO:0000256" key="2">
    <source>
        <dbReference type="ARBA" id="ARBA00022771"/>
    </source>
</evidence>
<dbReference type="SUPFAM" id="SSF57716">
    <property type="entry name" value="Glucocorticoid receptor-like (DNA-binding domain)"/>
    <property type="match status" value="1"/>
</dbReference>
<evidence type="ECO:0000313" key="6">
    <source>
        <dbReference type="EMBL" id="TSC93426.1"/>
    </source>
</evidence>
<dbReference type="Proteomes" id="UP000315689">
    <property type="component" value="Unassembled WGS sequence"/>
</dbReference>
<evidence type="ECO:0000259" key="5">
    <source>
        <dbReference type="Pfam" id="PF01258"/>
    </source>
</evidence>
<keyword evidence="1" id="KW-0479">Metal-binding</keyword>
<reference evidence="6 7" key="1">
    <citation type="submission" date="2017-07" db="EMBL/GenBank/DDBJ databases">
        <title>Mechanisms for carbon and nitrogen cycling indicate functional differentiation within the Candidate Phyla Radiation.</title>
        <authorList>
            <person name="Danczak R.E."/>
            <person name="Johnston M.D."/>
            <person name="Kenah C."/>
            <person name="Slattery M."/>
            <person name="Wrighton K.C."/>
            <person name="Wilkins M.J."/>
        </authorList>
    </citation>
    <scope>NUCLEOTIDE SEQUENCE [LARGE SCALE GENOMIC DNA]</scope>
    <source>
        <strain evidence="6">Licking1014_7</strain>
    </source>
</reference>
<proteinExistence type="predicted"/>
<name>A0A554LKM6_9BACT</name>
<dbReference type="AlphaFoldDB" id="A0A554LKM6"/>
<feature type="domain" description="Zinc finger DksA/TraR C4-type" evidence="5">
    <location>
        <begin position="74"/>
        <end position="106"/>
    </location>
</feature>
<dbReference type="InterPro" id="IPR000962">
    <property type="entry name" value="Znf_DskA_TraR"/>
</dbReference>
<dbReference type="EMBL" id="VMGK01000002">
    <property type="protein sequence ID" value="TSC93426.1"/>
    <property type="molecule type" value="Genomic_DNA"/>
</dbReference>
<sequence>MEKTNLIKLEKKLLGAQKAYEKILIKIKKYPDYGIGEEDNVQEIEEFEESLGLRKNIEKALKEVGRAIRQIKKGKYGICLSCKKEINPKRLEIYPSATLCVACKSERARRKPWLRFPWRG</sequence>